<reference evidence="2" key="1">
    <citation type="submission" date="2018-11" db="EMBL/GenBank/DDBJ databases">
        <authorList>
            <person name="Alioto T."/>
            <person name="Alioto T."/>
        </authorList>
    </citation>
    <scope>NUCLEOTIDE SEQUENCE</scope>
</reference>
<comment type="caution">
    <text evidence="2">The sequence shown here is derived from an EMBL/GenBank/DDBJ whole genome shotgun (WGS) entry which is preliminary data.</text>
</comment>
<feature type="compositionally biased region" description="Basic and acidic residues" evidence="1">
    <location>
        <begin position="59"/>
        <end position="105"/>
    </location>
</feature>
<sequence length="130" mass="15119">MSINEPTENPLVTKNLIPKSLADVLLPPANPSLAKKTSSKIITEARVITGDEMLQKLQSKRDEAVKLAEEKEERKTERARKKEEAEVLKEAKKEERERKKRDRENKRHRKGRGKREEETEEGRKKKYAAM</sequence>
<accession>A0A8B6FDU8</accession>
<name>A0A8B6FDU8_MYTGA</name>
<protein>
    <submittedName>
        <fullName evidence="2">Uncharacterized protein</fullName>
    </submittedName>
</protein>
<feature type="compositionally biased region" description="Basic and acidic residues" evidence="1">
    <location>
        <begin position="114"/>
        <end position="123"/>
    </location>
</feature>
<dbReference type="EMBL" id="UYJE01006591">
    <property type="protein sequence ID" value="VDI47309.1"/>
    <property type="molecule type" value="Genomic_DNA"/>
</dbReference>
<evidence type="ECO:0000256" key="1">
    <source>
        <dbReference type="SAM" id="MobiDB-lite"/>
    </source>
</evidence>
<dbReference type="OrthoDB" id="10380215at2759"/>
<keyword evidence="3" id="KW-1185">Reference proteome</keyword>
<organism evidence="2 3">
    <name type="scientific">Mytilus galloprovincialis</name>
    <name type="common">Mediterranean mussel</name>
    <dbReference type="NCBI Taxonomy" id="29158"/>
    <lineage>
        <taxon>Eukaryota</taxon>
        <taxon>Metazoa</taxon>
        <taxon>Spiralia</taxon>
        <taxon>Lophotrochozoa</taxon>
        <taxon>Mollusca</taxon>
        <taxon>Bivalvia</taxon>
        <taxon>Autobranchia</taxon>
        <taxon>Pteriomorphia</taxon>
        <taxon>Mytilida</taxon>
        <taxon>Mytiloidea</taxon>
        <taxon>Mytilidae</taxon>
        <taxon>Mytilinae</taxon>
        <taxon>Mytilus</taxon>
    </lineage>
</organism>
<evidence type="ECO:0000313" key="3">
    <source>
        <dbReference type="Proteomes" id="UP000596742"/>
    </source>
</evidence>
<evidence type="ECO:0000313" key="2">
    <source>
        <dbReference type="EMBL" id="VDI47309.1"/>
    </source>
</evidence>
<proteinExistence type="predicted"/>
<gene>
    <name evidence="2" type="ORF">MGAL_10B068404</name>
</gene>
<feature type="region of interest" description="Disordered" evidence="1">
    <location>
        <begin position="58"/>
        <end position="130"/>
    </location>
</feature>
<dbReference type="AlphaFoldDB" id="A0A8B6FDU8"/>
<dbReference type="Proteomes" id="UP000596742">
    <property type="component" value="Unassembled WGS sequence"/>
</dbReference>